<proteinExistence type="inferred from homology"/>
<protein>
    <recommendedName>
        <fullName evidence="7">HMG box domain-containing protein</fullName>
    </recommendedName>
</protein>
<name>A0A814BQ47_9BILA</name>
<feature type="compositionally biased region" description="Basic and acidic residues" evidence="6">
    <location>
        <begin position="83"/>
        <end position="92"/>
    </location>
</feature>
<feature type="compositionally biased region" description="Basic and acidic residues" evidence="6">
    <location>
        <begin position="45"/>
        <end position="75"/>
    </location>
</feature>
<evidence type="ECO:0000256" key="1">
    <source>
        <dbReference type="ARBA" id="ARBA00004123"/>
    </source>
</evidence>
<comment type="caution">
    <text evidence="9">The sequence shown here is derived from an EMBL/GenBank/DDBJ whole genome shotgun (WGS) entry which is preliminary data.</text>
</comment>
<dbReference type="PANTHER" id="PTHR48112:SF32">
    <property type="entry name" value="HIGH MOBILITY GROUP PROTEIN B3"/>
    <property type="match status" value="1"/>
</dbReference>
<evidence type="ECO:0000313" key="11">
    <source>
        <dbReference type="EMBL" id="CAF3707418.1"/>
    </source>
</evidence>
<dbReference type="SUPFAM" id="SSF47095">
    <property type="entry name" value="HMG-box"/>
    <property type="match status" value="1"/>
</dbReference>
<keyword evidence="12" id="KW-1185">Reference proteome</keyword>
<evidence type="ECO:0000256" key="4">
    <source>
        <dbReference type="ARBA" id="ARBA00023242"/>
    </source>
</evidence>
<dbReference type="EMBL" id="CAJNOQ010001951">
    <property type="protein sequence ID" value="CAF0929243.1"/>
    <property type="molecule type" value="Genomic_DNA"/>
</dbReference>
<evidence type="ECO:0000313" key="10">
    <source>
        <dbReference type="EMBL" id="CAF3525143.1"/>
    </source>
</evidence>
<accession>A0A814BQ47</accession>
<dbReference type="GO" id="GO:0005634">
    <property type="term" value="C:nucleus"/>
    <property type="evidence" value="ECO:0007669"/>
    <property type="project" value="UniProtKB-SubCell"/>
</dbReference>
<evidence type="ECO:0000313" key="8">
    <source>
        <dbReference type="EMBL" id="CAF0746932.1"/>
    </source>
</evidence>
<organism evidence="9 12">
    <name type="scientific">Didymodactylos carnosus</name>
    <dbReference type="NCBI Taxonomy" id="1234261"/>
    <lineage>
        <taxon>Eukaryota</taxon>
        <taxon>Metazoa</taxon>
        <taxon>Spiralia</taxon>
        <taxon>Gnathifera</taxon>
        <taxon>Rotifera</taxon>
        <taxon>Eurotatoria</taxon>
        <taxon>Bdelloidea</taxon>
        <taxon>Philodinida</taxon>
        <taxon>Philodinidae</taxon>
        <taxon>Didymodactylos</taxon>
    </lineage>
</organism>
<feature type="DNA-binding region" description="HMG box" evidence="5">
    <location>
        <begin position="9"/>
        <end position="78"/>
    </location>
</feature>
<sequence length="176" mass="20512">MSAYSAISSKRPLNAYFLFQQDNRDRIRDENPSVHIQSELAKITGEEWRNAPARVKERYQQRAEQDMDIYKREKSPNPSGKKATYDRDDKKPSGYKSRKTLTTPKKQNYSDGDEDEEEEELNQSQSELVEAVKQRIKQNIDDLCADLDKLGVVGTKLRKSMPNEKHEDYYETKSKS</sequence>
<comment type="subcellular location">
    <subcellularLocation>
        <location evidence="1">Nucleus</location>
    </subcellularLocation>
</comment>
<dbReference type="CDD" id="cd00084">
    <property type="entry name" value="HMG-box_SF"/>
    <property type="match status" value="1"/>
</dbReference>
<keyword evidence="4 5" id="KW-0539">Nucleus</keyword>
<dbReference type="InterPro" id="IPR009071">
    <property type="entry name" value="HMG_box_dom"/>
</dbReference>
<evidence type="ECO:0000313" key="9">
    <source>
        <dbReference type="EMBL" id="CAF0929243.1"/>
    </source>
</evidence>
<feature type="domain" description="HMG box" evidence="7">
    <location>
        <begin position="9"/>
        <end position="78"/>
    </location>
</feature>
<dbReference type="InterPro" id="IPR036910">
    <property type="entry name" value="HMG_box_dom_sf"/>
</dbReference>
<dbReference type="InterPro" id="IPR050342">
    <property type="entry name" value="HMGB"/>
</dbReference>
<dbReference type="OrthoDB" id="1919336at2759"/>
<feature type="compositionally biased region" description="Acidic residues" evidence="6">
    <location>
        <begin position="111"/>
        <end position="121"/>
    </location>
</feature>
<reference evidence="9" key="1">
    <citation type="submission" date="2021-02" db="EMBL/GenBank/DDBJ databases">
        <authorList>
            <person name="Nowell W R."/>
        </authorList>
    </citation>
    <scope>NUCLEOTIDE SEQUENCE</scope>
</reference>
<gene>
    <name evidence="9" type="ORF">GPM918_LOCUS10090</name>
    <name evidence="8" type="ORF">OVA965_LOCUS1782</name>
    <name evidence="11" type="ORF">SRO942_LOCUS10087</name>
    <name evidence="10" type="ORF">TMI583_LOCUS1782</name>
</gene>
<dbReference type="Proteomes" id="UP000682733">
    <property type="component" value="Unassembled WGS sequence"/>
</dbReference>
<dbReference type="AlphaFoldDB" id="A0A814BQ47"/>
<dbReference type="Proteomes" id="UP000681722">
    <property type="component" value="Unassembled WGS sequence"/>
</dbReference>
<dbReference type="PANTHER" id="PTHR48112">
    <property type="entry name" value="HIGH MOBILITY GROUP PROTEIN DSP1"/>
    <property type="match status" value="1"/>
</dbReference>
<dbReference type="Pfam" id="PF00505">
    <property type="entry name" value="HMG_box"/>
    <property type="match status" value="1"/>
</dbReference>
<evidence type="ECO:0000256" key="2">
    <source>
        <dbReference type="ARBA" id="ARBA00008774"/>
    </source>
</evidence>
<feature type="region of interest" description="Disordered" evidence="6">
    <location>
        <begin position="45"/>
        <end position="126"/>
    </location>
</feature>
<evidence type="ECO:0000256" key="5">
    <source>
        <dbReference type="PROSITE-ProRule" id="PRU00267"/>
    </source>
</evidence>
<dbReference type="GO" id="GO:0003677">
    <property type="term" value="F:DNA binding"/>
    <property type="evidence" value="ECO:0007669"/>
    <property type="project" value="UniProtKB-UniRule"/>
</dbReference>
<evidence type="ECO:0000259" key="7">
    <source>
        <dbReference type="PROSITE" id="PS50118"/>
    </source>
</evidence>
<dbReference type="PROSITE" id="PS50118">
    <property type="entry name" value="HMG_BOX_2"/>
    <property type="match status" value="1"/>
</dbReference>
<dbReference type="Proteomes" id="UP000677228">
    <property type="component" value="Unassembled WGS sequence"/>
</dbReference>
<evidence type="ECO:0000256" key="6">
    <source>
        <dbReference type="SAM" id="MobiDB-lite"/>
    </source>
</evidence>
<feature type="compositionally biased region" description="Polar residues" evidence="6">
    <location>
        <begin position="100"/>
        <end position="110"/>
    </location>
</feature>
<dbReference type="EMBL" id="CAJOBC010001950">
    <property type="protein sequence ID" value="CAF3707418.1"/>
    <property type="molecule type" value="Genomic_DNA"/>
</dbReference>
<comment type="similarity">
    <text evidence="2">Belongs to the HMGB family.</text>
</comment>
<dbReference type="SMART" id="SM00398">
    <property type="entry name" value="HMG"/>
    <property type="match status" value="1"/>
</dbReference>
<dbReference type="Gene3D" id="1.10.30.10">
    <property type="entry name" value="High mobility group box domain"/>
    <property type="match status" value="1"/>
</dbReference>
<dbReference type="EMBL" id="CAJOBA010000350">
    <property type="protein sequence ID" value="CAF3525143.1"/>
    <property type="molecule type" value="Genomic_DNA"/>
</dbReference>
<dbReference type="EMBL" id="CAJNOK010000350">
    <property type="protein sequence ID" value="CAF0746932.1"/>
    <property type="molecule type" value="Genomic_DNA"/>
</dbReference>
<evidence type="ECO:0000313" key="12">
    <source>
        <dbReference type="Proteomes" id="UP000663829"/>
    </source>
</evidence>
<evidence type="ECO:0000256" key="3">
    <source>
        <dbReference type="ARBA" id="ARBA00023125"/>
    </source>
</evidence>
<keyword evidence="3 5" id="KW-0238">DNA-binding</keyword>
<dbReference type="Proteomes" id="UP000663829">
    <property type="component" value="Unassembled WGS sequence"/>
</dbReference>